<evidence type="ECO:0000256" key="7">
    <source>
        <dbReference type="ARBA" id="ARBA00022741"/>
    </source>
</evidence>
<keyword evidence="6" id="KW-0479">Metal-binding</keyword>
<feature type="compositionally biased region" description="Basic and acidic residues" evidence="15">
    <location>
        <begin position="26"/>
        <end position="54"/>
    </location>
</feature>
<dbReference type="GO" id="GO:0007189">
    <property type="term" value="P:adenylate cyclase-activating G protein-coupled receptor signaling pathway"/>
    <property type="evidence" value="ECO:0007669"/>
    <property type="project" value="TreeGrafter"/>
</dbReference>
<dbReference type="GO" id="GO:0006171">
    <property type="term" value="P:cAMP biosynthetic process"/>
    <property type="evidence" value="ECO:0007669"/>
    <property type="project" value="UniProtKB-KW"/>
</dbReference>
<evidence type="ECO:0000256" key="9">
    <source>
        <dbReference type="ARBA" id="ARBA00022842"/>
    </source>
</evidence>
<keyword evidence="9" id="KW-0460">Magnesium</keyword>
<dbReference type="CDD" id="cd07556">
    <property type="entry name" value="Nucleotidyl_cyc_III"/>
    <property type="match status" value="1"/>
</dbReference>
<reference evidence="18" key="1">
    <citation type="submission" date="2021-10" db="EMBL/GenBank/DDBJ databases">
        <title>Tropical sea cucumber genome reveals ecological adaptation and Cuvierian tubules defense mechanism.</title>
        <authorList>
            <person name="Chen T."/>
        </authorList>
    </citation>
    <scope>NUCLEOTIDE SEQUENCE</scope>
    <source>
        <strain evidence="18">Nanhai2018</strain>
        <tissue evidence="18">Muscle</tissue>
    </source>
</reference>
<comment type="caution">
    <text evidence="18">The sequence shown here is derived from an EMBL/GenBank/DDBJ whole genome shotgun (WGS) entry which is preliminary data.</text>
</comment>
<feature type="transmembrane region" description="Helical" evidence="16">
    <location>
        <begin position="264"/>
        <end position="282"/>
    </location>
</feature>
<evidence type="ECO:0000313" key="18">
    <source>
        <dbReference type="EMBL" id="KAJ8024947.1"/>
    </source>
</evidence>
<comment type="cofactor">
    <cofactor evidence="2">
        <name>Mg(2+)</name>
        <dbReference type="ChEBI" id="CHEBI:18420"/>
    </cofactor>
</comment>
<dbReference type="InterPro" id="IPR001054">
    <property type="entry name" value="A/G_cyclase"/>
</dbReference>
<dbReference type="Pfam" id="PF00211">
    <property type="entry name" value="Guanylate_cyc"/>
    <property type="match status" value="1"/>
</dbReference>
<feature type="transmembrane region" description="Helical" evidence="16">
    <location>
        <begin position="318"/>
        <end position="337"/>
    </location>
</feature>
<evidence type="ECO:0000313" key="19">
    <source>
        <dbReference type="Proteomes" id="UP001152320"/>
    </source>
</evidence>
<keyword evidence="19" id="KW-1185">Reference proteome</keyword>
<evidence type="ECO:0000256" key="3">
    <source>
        <dbReference type="ARBA" id="ARBA00004141"/>
    </source>
</evidence>
<accession>A0A9Q1BHH7</accession>
<evidence type="ECO:0000256" key="1">
    <source>
        <dbReference type="ARBA" id="ARBA00001593"/>
    </source>
</evidence>
<dbReference type="PROSITE" id="PS00452">
    <property type="entry name" value="GUANYLATE_CYCLASE_1"/>
    <property type="match status" value="1"/>
</dbReference>
<dbReference type="EMBL" id="JAIZAY010000018">
    <property type="protein sequence ID" value="KAJ8024947.1"/>
    <property type="molecule type" value="Genomic_DNA"/>
</dbReference>
<dbReference type="InterPro" id="IPR018297">
    <property type="entry name" value="A/G_cyclase_CS"/>
</dbReference>
<dbReference type="Gene3D" id="3.30.70.1230">
    <property type="entry name" value="Nucleotide cyclase"/>
    <property type="match status" value="1"/>
</dbReference>
<keyword evidence="11" id="KW-0115">cAMP biosynthesis</keyword>
<feature type="region of interest" description="Disordered" evidence="15">
    <location>
        <begin position="1"/>
        <end position="98"/>
    </location>
</feature>
<dbReference type="EC" id="4.6.1.1" evidence="4"/>
<feature type="domain" description="Guanylate cyclase" evidence="17">
    <location>
        <begin position="408"/>
        <end position="535"/>
    </location>
</feature>
<evidence type="ECO:0000259" key="17">
    <source>
        <dbReference type="PROSITE" id="PS50125"/>
    </source>
</evidence>
<protein>
    <recommendedName>
        <fullName evidence="4">adenylate cyclase</fullName>
        <ecNumber evidence="4">4.6.1.1</ecNumber>
    </recommendedName>
</protein>
<evidence type="ECO:0000256" key="8">
    <source>
        <dbReference type="ARBA" id="ARBA00022840"/>
    </source>
</evidence>
<evidence type="ECO:0000256" key="15">
    <source>
        <dbReference type="SAM" id="MobiDB-lite"/>
    </source>
</evidence>
<dbReference type="GO" id="GO:0005886">
    <property type="term" value="C:plasma membrane"/>
    <property type="evidence" value="ECO:0007669"/>
    <property type="project" value="TreeGrafter"/>
</dbReference>
<dbReference type="PROSITE" id="PS50125">
    <property type="entry name" value="GUANYLATE_CYCLASE_2"/>
    <property type="match status" value="1"/>
</dbReference>
<evidence type="ECO:0000256" key="5">
    <source>
        <dbReference type="ARBA" id="ARBA00022692"/>
    </source>
</evidence>
<dbReference type="GO" id="GO:0004016">
    <property type="term" value="F:adenylate cyclase activity"/>
    <property type="evidence" value="ECO:0007669"/>
    <property type="project" value="UniProtKB-EC"/>
</dbReference>
<evidence type="ECO:0000256" key="16">
    <source>
        <dbReference type="SAM" id="Phobius"/>
    </source>
</evidence>
<dbReference type="GO" id="GO:0005524">
    <property type="term" value="F:ATP binding"/>
    <property type="evidence" value="ECO:0007669"/>
    <property type="project" value="UniProtKB-KW"/>
</dbReference>
<dbReference type="InterPro" id="IPR029787">
    <property type="entry name" value="Nucleotide_cyclase"/>
</dbReference>
<comment type="subcellular location">
    <subcellularLocation>
        <location evidence="3">Membrane</location>
        <topology evidence="3">Multi-pass membrane protein</topology>
    </subcellularLocation>
</comment>
<keyword evidence="7" id="KW-0547">Nucleotide-binding</keyword>
<feature type="transmembrane region" description="Helical" evidence="16">
    <location>
        <begin position="288"/>
        <end position="306"/>
    </location>
</feature>
<keyword evidence="13 14" id="KW-0456">Lyase</keyword>
<comment type="similarity">
    <text evidence="14">Belongs to the adenylyl cyclase class-4/guanylyl cyclase family.</text>
</comment>
<keyword evidence="10 16" id="KW-1133">Transmembrane helix</keyword>
<feature type="transmembrane region" description="Helical" evidence="16">
    <location>
        <begin position="180"/>
        <end position="198"/>
    </location>
</feature>
<dbReference type="GO" id="GO:0035556">
    <property type="term" value="P:intracellular signal transduction"/>
    <property type="evidence" value="ECO:0007669"/>
    <property type="project" value="InterPro"/>
</dbReference>
<gene>
    <name evidence="18" type="ORF">HOLleu_35011</name>
</gene>
<comment type="catalytic activity">
    <reaction evidence="1">
        <text>ATP = 3',5'-cyclic AMP + diphosphate</text>
        <dbReference type="Rhea" id="RHEA:15389"/>
        <dbReference type="ChEBI" id="CHEBI:30616"/>
        <dbReference type="ChEBI" id="CHEBI:33019"/>
        <dbReference type="ChEBI" id="CHEBI:58165"/>
        <dbReference type="EC" id="4.6.1.1"/>
    </reaction>
</comment>
<evidence type="ECO:0000256" key="4">
    <source>
        <dbReference type="ARBA" id="ARBA00012201"/>
    </source>
</evidence>
<evidence type="ECO:0000256" key="14">
    <source>
        <dbReference type="RuleBase" id="RU000405"/>
    </source>
</evidence>
<feature type="transmembrane region" description="Helical" evidence="16">
    <location>
        <begin position="235"/>
        <end position="257"/>
    </location>
</feature>
<keyword evidence="5 16" id="KW-0812">Transmembrane</keyword>
<keyword evidence="8" id="KW-0067">ATP-binding</keyword>
<feature type="compositionally biased region" description="Polar residues" evidence="15">
    <location>
        <begin position="83"/>
        <end position="92"/>
    </location>
</feature>
<dbReference type="Proteomes" id="UP001152320">
    <property type="component" value="Chromosome 18"/>
</dbReference>
<dbReference type="PANTHER" id="PTHR45627:SF16">
    <property type="entry name" value="ADENYLATE CYCLASE"/>
    <property type="match status" value="1"/>
</dbReference>
<dbReference type="AlphaFoldDB" id="A0A9Q1BHH7"/>
<evidence type="ECO:0000256" key="2">
    <source>
        <dbReference type="ARBA" id="ARBA00001946"/>
    </source>
</evidence>
<proteinExistence type="inferred from homology"/>
<dbReference type="FunFam" id="3.30.70.1230:FF:000014">
    <property type="entry name" value="adenylate cyclase type 9"/>
    <property type="match status" value="1"/>
</dbReference>
<dbReference type="SUPFAM" id="SSF55073">
    <property type="entry name" value="Nucleotide cyclase"/>
    <property type="match status" value="1"/>
</dbReference>
<dbReference type="InterPro" id="IPR032628">
    <property type="entry name" value="AC_N"/>
</dbReference>
<dbReference type="SMART" id="SM00044">
    <property type="entry name" value="CYCc"/>
    <property type="match status" value="1"/>
</dbReference>
<dbReference type="Pfam" id="PF16214">
    <property type="entry name" value="AC_N"/>
    <property type="match status" value="1"/>
</dbReference>
<keyword evidence="12 16" id="KW-0472">Membrane</keyword>
<evidence type="ECO:0000256" key="11">
    <source>
        <dbReference type="ARBA" id="ARBA00022998"/>
    </source>
</evidence>
<dbReference type="PANTHER" id="PTHR45627">
    <property type="entry name" value="ADENYLATE CYCLASE TYPE 1"/>
    <property type="match status" value="1"/>
</dbReference>
<dbReference type="GO" id="GO:0046872">
    <property type="term" value="F:metal ion binding"/>
    <property type="evidence" value="ECO:0007669"/>
    <property type="project" value="UniProtKB-KW"/>
</dbReference>
<feature type="compositionally biased region" description="Low complexity" evidence="15">
    <location>
        <begin position="11"/>
        <end position="21"/>
    </location>
</feature>
<organism evidence="18 19">
    <name type="scientific">Holothuria leucospilota</name>
    <name type="common">Black long sea cucumber</name>
    <name type="synonym">Mertensiothuria leucospilota</name>
    <dbReference type="NCBI Taxonomy" id="206669"/>
    <lineage>
        <taxon>Eukaryota</taxon>
        <taxon>Metazoa</taxon>
        <taxon>Echinodermata</taxon>
        <taxon>Eleutherozoa</taxon>
        <taxon>Echinozoa</taxon>
        <taxon>Holothuroidea</taxon>
        <taxon>Aspidochirotacea</taxon>
        <taxon>Aspidochirotida</taxon>
        <taxon>Holothuriidae</taxon>
        <taxon>Holothuria</taxon>
    </lineage>
</organism>
<name>A0A9Q1BHH7_HOLLE</name>
<evidence type="ECO:0000256" key="12">
    <source>
        <dbReference type="ARBA" id="ARBA00023136"/>
    </source>
</evidence>
<evidence type="ECO:0000256" key="10">
    <source>
        <dbReference type="ARBA" id="ARBA00022989"/>
    </source>
</evidence>
<evidence type="ECO:0000256" key="13">
    <source>
        <dbReference type="ARBA" id="ARBA00023239"/>
    </source>
</evidence>
<evidence type="ECO:0000256" key="6">
    <source>
        <dbReference type="ARBA" id="ARBA00022723"/>
    </source>
</evidence>
<feature type="transmembrane region" description="Helical" evidence="16">
    <location>
        <begin position="210"/>
        <end position="229"/>
    </location>
</feature>
<dbReference type="OrthoDB" id="10006362at2759"/>
<sequence length="541" mass="61206">MPGAEIQPINQSGLSSGSSSQSRRRNAWDNDKERLWKHSESSHSLQEKEARGEEEGGGICNTAANFAPAMPSKHSVEEEGRQSRPSTQSSHRSAWEETKMVVPQKKTLEVGRNGNVRVKSVELHEVDGNEMQINERDRTLGMSCLQSFQGLSRVFRSKKFKSYQLETLYQRYFFSLNKSSLFTLLILLIVIVLVILSFHYASRLKTPYKGIFLGISLIIFIAVLFMSTRNSFSQLHLSISCYVVLVNISVIIILDVVDAQPSSATTGVWTTAFFIYMVYTLLPIRMRVAVLCGFFFGILQIVCAAGKNFSDSFLWEQILANTFIFFTANLAGIFTHYPTEVAQRQAFLETRRCIEARLVTQRENQQQERLLLSVLPRHVAMEMKDDIASNREDIQFHKIYIQRHSNVSILFADIEGFTKLSSQCTAQELVKILNELFARFDKLAQENHCLRIKILGDCYYCVSGLPDPRPDHAHCCVEMGLDMIEAISLVREVTMVNVNMRVGIHSGSVHCGVLGKKKWQFDVWSNDVNLANTMEAGGMPG</sequence>